<dbReference type="AlphaFoldDB" id="A0A2K1Q007"/>
<evidence type="ECO:0000313" key="3">
    <source>
        <dbReference type="Proteomes" id="UP000236220"/>
    </source>
</evidence>
<dbReference type="GO" id="GO:0016788">
    <property type="term" value="F:hydrolase activity, acting on ester bonds"/>
    <property type="evidence" value="ECO:0007669"/>
    <property type="project" value="UniProtKB-ARBA"/>
</dbReference>
<dbReference type="Gene3D" id="3.40.50.1110">
    <property type="entry name" value="SGNH hydrolase"/>
    <property type="match status" value="1"/>
</dbReference>
<proteinExistence type="predicted"/>
<dbReference type="Pfam" id="PF08885">
    <property type="entry name" value="GSCFA"/>
    <property type="match status" value="1"/>
</dbReference>
<dbReference type="InterPro" id="IPR036514">
    <property type="entry name" value="SGNH_hydro_sf"/>
</dbReference>
<sequence>MYWQLVTPQAGHKWHRADSPLVRPVNPIKFLTRATCAYSIGSCFAVNINLWLKFQGFDLPDVSWGVHYNSRTILYELRRAVGLPAPSIDWRVRKADGSQAYDDPLRHCVDAQSAEELVETKLRTATDSMRAFEKADAFFITLGLSDIWEAQISGEIITLNRAPYLGAEILGKSSDMHIVNRFLTVDECVEDMRQVVGLIRAHKPPNTPIVFSVSPTPLKHADDGYHPQVANSRSKSTLLAAMFILLDETKEDTHISYFPAYEFFQTNPMGISLWQSDERHPSAEAVNHVAEAFLAAYSQEQVRVKPGFIGI</sequence>
<organism evidence="2 3">
    <name type="scientific">Solilutibacter silvestris</name>
    <dbReference type="NCBI Taxonomy" id="1645665"/>
    <lineage>
        <taxon>Bacteria</taxon>
        <taxon>Pseudomonadati</taxon>
        <taxon>Pseudomonadota</taxon>
        <taxon>Gammaproteobacteria</taxon>
        <taxon>Lysobacterales</taxon>
        <taxon>Lysobacteraceae</taxon>
        <taxon>Solilutibacter</taxon>
    </lineage>
</organism>
<evidence type="ECO:0000259" key="1">
    <source>
        <dbReference type="Pfam" id="PF08885"/>
    </source>
</evidence>
<name>A0A2K1Q007_9GAMM</name>
<reference evidence="2 3" key="1">
    <citation type="submission" date="2017-08" db="EMBL/GenBank/DDBJ databases">
        <title>Lysobacter sylvestris genome.</title>
        <authorList>
            <person name="Zhang D.-C."/>
            <person name="Albuquerque L."/>
            <person name="Franca L."/>
            <person name="Froufe H.J.C."/>
            <person name="Barroso C."/>
            <person name="Egas C."/>
            <person name="Da Costa M."/>
            <person name="Margesin R."/>
        </authorList>
    </citation>
    <scope>NUCLEOTIDE SEQUENCE [LARGE SCALE GENOMIC DNA]</scope>
    <source>
        <strain evidence="2 3">AM20-91</strain>
    </source>
</reference>
<dbReference type="Proteomes" id="UP000236220">
    <property type="component" value="Unassembled WGS sequence"/>
</dbReference>
<dbReference type="SUPFAM" id="SSF52266">
    <property type="entry name" value="SGNH hydrolase"/>
    <property type="match status" value="1"/>
</dbReference>
<comment type="caution">
    <text evidence="2">The sequence shown here is derived from an EMBL/GenBank/DDBJ whole genome shotgun (WGS) entry which is preliminary data.</text>
</comment>
<gene>
    <name evidence="2" type="ORF">Lysil_0001</name>
</gene>
<dbReference type="OrthoDB" id="369216at2"/>
<dbReference type="EMBL" id="NPZB01000001">
    <property type="protein sequence ID" value="PNS08372.1"/>
    <property type="molecule type" value="Genomic_DNA"/>
</dbReference>
<dbReference type="RefSeq" id="WP_103073558.1">
    <property type="nucleotide sequence ID" value="NZ_NPZB01000001.1"/>
</dbReference>
<feature type="domain" description="GSCFA" evidence="1">
    <location>
        <begin position="39"/>
        <end position="293"/>
    </location>
</feature>
<evidence type="ECO:0000313" key="2">
    <source>
        <dbReference type="EMBL" id="PNS08372.1"/>
    </source>
</evidence>
<dbReference type="InterPro" id="IPR014982">
    <property type="entry name" value="GSCFA"/>
</dbReference>
<accession>A0A2K1Q007</accession>
<protein>
    <submittedName>
        <fullName evidence="2">GSCFA family protein</fullName>
    </submittedName>
</protein>
<keyword evidence="3" id="KW-1185">Reference proteome</keyword>